<organism evidence="1 2">
    <name type="scientific">Flavobacterium chungnamense</name>
    <dbReference type="NCBI Taxonomy" id="706182"/>
    <lineage>
        <taxon>Bacteria</taxon>
        <taxon>Pseudomonadati</taxon>
        <taxon>Bacteroidota</taxon>
        <taxon>Flavobacteriia</taxon>
        <taxon>Flavobacteriales</taxon>
        <taxon>Flavobacteriaceae</taxon>
        <taxon>Flavobacterium</taxon>
    </lineage>
</organism>
<dbReference type="InterPro" id="IPR058087">
    <property type="entry name" value="XAC2610_dom"/>
</dbReference>
<dbReference type="EMBL" id="BAABCS010000003">
    <property type="protein sequence ID" value="GAA4041208.1"/>
    <property type="molecule type" value="Genomic_DNA"/>
</dbReference>
<name>A0ABP7UDW4_9FLAO</name>
<dbReference type="Proteomes" id="UP001500426">
    <property type="component" value="Unassembled WGS sequence"/>
</dbReference>
<evidence type="ECO:0008006" key="3">
    <source>
        <dbReference type="Google" id="ProtNLM"/>
    </source>
</evidence>
<evidence type="ECO:0000313" key="2">
    <source>
        <dbReference type="Proteomes" id="UP001500426"/>
    </source>
</evidence>
<protein>
    <recommendedName>
        <fullName evidence="3">DKNYY family protein</fullName>
    </recommendedName>
</protein>
<evidence type="ECO:0000313" key="1">
    <source>
        <dbReference type="EMBL" id="GAA4041208.1"/>
    </source>
</evidence>
<sequence length="549" mass="65309">MKNSNYFILSLYILLLINGCKSVVNKQIKKNSIVEEVETKTPPFEYRRSEPDSILLKRFLGHYKDIYNKDSTQLNYYSAEIFYEKDSIFKVINLYGEYVGAIYNPFAESHIAYRDNLYKEYISGETFRIDKVSPSKYLLYTDDYNRLSSNFHFYNVTFNNDSIVIEETTEHKNFIYNFIDKKKESMDNYLEDIKNSRKLAGNELYQLGIDSTKVEVNEKYYRSPDAFLSRENPYYYGSIYYRQKYGDETMKVLQFNHNDTIKEITLGIVGGDSDSYKMTSEFVNDSIFIQSLVNQETIVDTNDTMGYAFDSIVTKFKYNERFELDTISKDTFKYKKYQFKKYGVPAENHIYYSKPFKINNLECYWKTTLEIIFDDNKKPLKARDIIRKLVNSKTRKIILISKPDMIIGDKKSLFYSLSDDFKDFNFDGFLDFSIYNSTSSGASHAFYDNYIFNPKTRKFDYSKKLSGSEITVDNKLITITLYYNMGRSYHLEHIIRYDLKGKILFEEKFVEELFKEKNSEEYYYLKTYQKIKNNKIILRKTEKDKNLSR</sequence>
<accession>A0ABP7UDW4</accession>
<gene>
    <name evidence="1" type="ORF">GCM10022388_02270</name>
</gene>
<dbReference type="NCBIfam" id="NF047539">
    <property type="entry name" value="XAC2610_fam"/>
    <property type="match status" value="1"/>
</dbReference>
<reference evidence="2" key="1">
    <citation type="journal article" date="2019" name="Int. J. Syst. Evol. Microbiol.">
        <title>The Global Catalogue of Microorganisms (GCM) 10K type strain sequencing project: providing services to taxonomists for standard genome sequencing and annotation.</title>
        <authorList>
            <consortium name="The Broad Institute Genomics Platform"/>
            <consortium name="The Broad Institute Genome Sequencing Center for Infectious Disease"/>
            <person name="Wu L."/>
            <person name="Ma J."/>
        </authorList>
    </citation>
    <scope>NUCLEOTIDE SEQUENCE [LARGE SCALE GENOMIC DNA]</scope>
    <source>
        <strain evidence="2">JCM 17068</strain>
    </source>
</reference>
<keyword evidence="2" id="KW-1185">Reference proteome</keyword>
<comment type="caution">
    <text evidence="1">The sequence shown here is derived from an EMBL/GenBank/DDBJ whole genome shotgun (WGS) entry which is preliminary data.</text>
</comment>
<dbReference type="RefSeq" id="WP_345089420.1">
    <property type="nucleotide sequence ID" value="NZ_BAABCS010000003.1"/>
</dbReference>
<proteinExistence type="predicted"/>